<dbReference type="InterPro" id="IPR003696">
    <property type="entry name" value="Carbtransf_dom"/>
</dbReference>
<dbReference type="Pfam" id="PF02543">
    <property type="entry name" value="Carbam_trans_N"/>
    <property type="match status" value="1"/>
</dbReference>
<dbReference type="InterPro" id="IPR051338">
    <property type="entry name" value="NodU/CmcH_Carbamoyltrnsfr"/>
</dbReference>
<evidence type="ECO:0000313" key="4">
    <source>
        <dbReference type="EMBL" id="OGY97819.1"/>
    </source>
</evidence>
<evidence type="ECO:0000313" key="5">
    <source>
        <dbReference type="Proteomes" id="UP000179059"/>
    </source>
</evidence>
<dbReference type="Gene3D" id="3.30.420.40">
    <property type="match status" value="2"/>
</dbReference>
<dbReference type="PANTHER" id="PTHR34847">
    <property type="entry name" value="NODULATION PROTEIN U"/>
    <property type="match status" value="1"/>
</dbReference>
<dbReference type="InterPro" id="IPR043129">
    <property type="entry name" value="ATPase_NBD"/>
</dbReference>
<dbReference type="InterPro" id="IPR031730">
    <property type="entry name" value="Carbam_trans_C"/>
</dbReference>
<evidence type="ECO:0000259" key="3">
    <source>
        <dbReference type="Pfam" id="PF16861"/>
    </source>
</evidence>
<feature type="domain" description="Carbamoyltransferase" evidence="2">
    <location>
        <begin position="3"/>
        <end position="352"/>
    </location>
</feature>
<dbReference type="Gene3D" id="3.90.870.20">
    <property type="entry name" value="Carbamoyltransferase, C-terminal domain"/>
    <property type="match status" value="1"/>
</dbReference>
<reference evidence="4 5" key="1">
    <citation type="journal article" date="2016" name="Nat. Commun.">
        <title>Thousands of microbial genomes shed light on interconnected biogeochemical processes in an aquifer system.</title>
        <authorList>
            <person name="Anantharaman K."/>
            <person name="Brown C.T."/>
            <person name="Hug L.A."/>
            <person name="Sharon I."/>
            <person name="Castelle C.J."/>
            <person name="Probst A.J."/>
            <person name="Thomas B.C."/>
            <person name="Singh A."/>
            <person name="Wilkins M.J."/>
            <person name="Karaoz U."/>
            <person name="Brodie E.L."/>
            <person name="Williams K.H."/>
            <person name="Hubbard S.S."/>
            <person name="Banfield J.F."/>
        </authorList>
    </citation>
    <scope>NUCLEOTIDE SEQUENCE [LARGE SCALE GENOMIC DNA]</scope>
</reference>
<dbReference type="STRING" id="1798647.A2855_02985"/>
<dbReference type="EMBL" id="MHKX01000022">
    <property type="protein sequence ID" value="OGY97819.1"/>
    <property type="molecule type" value="Genomic_DNA"/>
</dbReference>
<dbReference type="CDD" id="cd24098">
    <property type="entry name" value="ASKHA_NBD_TobZ_N"/>
    <property type="match status" value="1"/>
</dbReference>
<keyword evidence="4" id="KW-0808">Transferase</keyword>
<organism evidence="4 5">
    <name type="scientific">Candidatus Liptonbacteria bacterium RIFCSPHIGHO2_01_FULL_57_28</name>
    <dbReference type="NCBI Taxonomy" id="1798647"/>
    <lineage>
        <taxon>Bacteria</taxon>
        <taxon>Candidatus Liptoniibacteriota</taxon>
    </lineage>
</organism>
<feature type="domain" description="Carbamoyltransferase C-terminal" evidence="3">
    <location>
        <begin position="406"/>
        <end position="574"/>
    </location>
</feature>
<dbReference type="Proteomes" id="UP000179059">
    <property type="component" value="Unassembled WGS sequence"/>
</dbReference>
<comment type="similarity">
    <text evidence="1">Belongs to the NodU/CmcH family.</text>
</comment>
<dbReference type="PANTHER" id="PTHR34847:SF1">
    <property type="entry name" value="NODULATION PROTEIN U"/>
    <property type="match status" value="1"/>
</dbReference>
<gene>
    <name evidence="4" type="ORF">A2855_02985</name>
</gene>
<protein>
    <submittedName>
        <fullName evidence="4">Carbamoyltransferase</fullName>
    </submittedName>
</protein>
<evidence type="ECO:0000256" key="1">
    <source>
        <dbReference type="ARBA" id="ARBA00006129"/>
    </source>
</evidence>
<dbReference type="SUPFAM" id="SSF53067">
    <property type="entry name" value="Actin-like ATPase domain"/>
    <property type="match status" value="1"/>
</dbReference>
<dbReference type="AlphaFoldDB" id="A0A1G2CAL0"/>
<accession>A0A1G2CAL0</accession>
<sequence length="576" mass="64567">MYILGLNAYHGDSSACLIKDGQIVAAIEEERIRRLKHWAGLPTEAIKFCLQTGGVTLDQVDHIVIGRDPRAHIGKKLLYVLAHPPSPRALADRAKNILKVGGLATELGAVFNMPAERLAKKIRSVEHHRAHIASAFFVSEFERAAVLSVDGMGDFTSTMWGVGDRNRIQVLGTVHYPHSLGFVYTALTQYLGFWKYGDEYKVMGLSGFGEPSFLPQLRKLVKPGRGADFKLDLDFFTHHKTGVQMTWNGGEPIIGRMFSEKLEQMLGPARQAEEPLDKRFEDIAASLQALYEENLFRILDHVHKETKLTKLAFAGGTAQNSLANGKIYKNSAFTEIYVPPAGHDAGTAIGAAYAVWHEHLNHPRSFVMQSPFWGAEYDDAACEAALKKENLKYVRLEDDALYRRVAELIAKGNIIGWFQGRTEWGPRALGNRSILANPAFPEIKEVLNVKIKKREPFRPFAPSVIEEKVSEYFEEQRPVPFMEKVYVIRPEVRSKIPAVVHVDGTGRLQSVSKQTNPRYWNLISEVGKITGIPMVVNTSFNENEPIVNKPEEAVACYLRTKMDALVLGNYLVTRDD</sequence>
<dbReference type="InterPro" id="IPR038152">
    <property type="entry name" value="Carbam_trans_C_sf"/>
</dbReference>
<proteinExistence type="inferred from homology"/>
<name>A0A1G2CAL0_9BACT</name>
<dbReference type="GO" id="GO:0016740">
    <property type="term" value="F:transferase activity"/>
    <property type="evidence" value="ECO:0007669"/>
    <property type="project" value="UniProtKB-KW"/>
</dbReference>
<dbReference type="Pfam" id="PF16861">
    <property type="entry name" value="Carbam_trans_C"/>
    <property type="match status" value="1"/>
</dbReference>
<comment type="caution">
    <text evidence="4">The sequence shown here is derived from an EMBL/GenBank/DDBJ whole genome shotgun (WGS) entry which is preliminary data.</text>
</comment>
<evidence type="ECO:0000259" key="2">
    <source>
        <dbReference type="Pfam" id="PF02543"/>
    </source>
</evidence>